<protein>
    <recommendedName>
        <fullName evidence="1">DUF4440 domain-containing protein</fullName>
    </recommendedName>
</protein>
<dbReference type="InterPro" id="IPR027843">
    <property type="entry name" value="DUF4440"/>
</dbReference>
<sequence length="169" mass="19780">MKILIKVSGFILLNTIFLNCSTNNIQSESQIRAEIQNQLDKCIKAVETKDIELYMDLIPEDFIIYDESGEIISREKQKEYTLRDWSIIDRTLSNKYIADSIKINGDSAIVFTSQRWERLMFQRDGKATDTVLTTQKHIETWKRTKKGWLNYDVKELGGQVFINGKEYQN</sequence>
<accession>A0A1G5UYH8</accession>
<name>A0A1G5UYH8_9BACT</name>
<dbReference type="Proteomes" id="UP000198756">
    <property type="component" value="Unassembled WGS sequence"/>
</dbReference>
<dbReference type="OrthoDB" id="1439416at2"/>
<keyword evidence="3" id="KW-1185">Reference proteome</keyword>
<reference evidence="3" key="1">
    <citation type="submission" date="2016-10" db="EMBL/GenBank/DDBJ databases">
        <authorList>
            <person name="Varghese N."/>
            <person name="Submissions S."/>
        </authorList>
    </citation>
    <scope>NUCLEOTIDE SEQUENCE [LARGE SCALE GENOMIC DNA]</scope>
    <source>
        <strain evidence="3">DSM 22703</strain>
    </source>
</reference>
<evidence type="ECO:0000313" key="3">
    <source>
        <dbReference type="Proteomes" id="UP000198756"/>
    </source>
</evidence>
<dbReference type="EMBL" id="FMXE01000002">
    <property type="protein sequence ID" value="SDA37805.1"/>
    <property type="molecule type" value="Genomic_DNA"/>
</dbReference>
<dbReference type="STRING" id="279824.SAMN03080617_00110"/>
<organism evidence="2 3">
    <name type="scientific">Algoriphagus alkaliphilus</name>
    <dbReference type="NCBI Taxonomy" id="279824"/>
    <lineage>
        <taxon>Bacteria</taxon>
        <taxon>Pseudomonadati</taxon>
        <taxon>Bacteroidota</taxon>
        <taxon>Cytophagia</taxon>
        <taxon>Cytophagales</taxon>
        <taxon>Cyclobacteriaceae</taxon>
        <taxon>Algoriphagus</taxon>
    </lineage>
</organism>
<evidence type="ECO:0000313" key="2">
    <source>
        <dbReference type="EMBL" id="SDA37805.1"/>
    </source>
</evidence>
<feature type="domain" description="DUF4440" evidence="1">
    <location>
        <begin position="43"/>
        <end position="149"/>
    </location>
</feature>
<evidence type="ECO:0000259" key="1">
    <source>
        <dbReference type="Pfam" id="PF14534"/>
    </source>
</evidence>
<dbReference type="Pfam" id="PF14534">
    <property type="entry name" value="DUF4440"/>
    <property type="match status" value="1"/>
</dbReference>
<dbReference type="SUPFAM" id="SSF54427">
    <property type="entry name" value="NTF2-like"/>
    <property type="match status" value="1"/>
</dbReference>
<dbReference type="InterPro" id="IPR032710">
    <property type="entry name" value="NTF2-like_dom_sf"/>
</dbReference>
<dbReference type="AlphaFoldDB" id="A0A1G5UYH8"/>
<proteinExistence type="predicted"/>
<gene>
    <name evidence="2" type="ORF">SAMN03080617_00110</name>
</gene>
<dbReference type="RefSeq" id="WP_092727997.1">
    <property type="nucleotide sequence ID" value="NZ_FMXE01000002.1"/>
</dbReference>
<dbReference type="Gene3D" id="3.10.450.50">
    <property type="match status" value="1"/>
</dbReference>